<comment type="caution">
    <text evidence="1">The sequence shown here is derived from an EMBL/GenBank/DDBJ whole genome shotgun (WGS) entry which is preliminary data.</text>
</comment>
<evidence type="ECO:0000313" key="1">
    <source>
        <dbReference type="EMBL" id="SAK66199.1"/>
    </source>
</evidence>
<dbReference type="Proteomes" id="UP000071859">
    <property type="component" value="Unassembled WGS sequence"/>
</dbReference>
<proteinExistence type="predicted"/>
<evidence type="ECO:0000313" key="2">
    <source>
        <dbReference type="Proteomes" id="UP000071859"/>
    </source>
</evidence>
<gene>
    <name evidence="1" type="ORF">AWB78_02389</name>
</gene>
<organism evidence="1 2">
    <name type="scientific">Caballeronia calidae</name>
    <dbReference type="NCBI Taxonomy" id="1777139"/>
    <lineage>
        <taxon>Bacteria</taxon>
        <taxon>Pseudomonadati</taxon>
        <taxon>Pseudomonadota</taxon>
        <taxon>Betaproteobacteria</taxon>
        <taxon>Burkholderiales</taxon>
        <taxon>Burkholderiaceae</taxon>
        <taxon>Caballeronia</taxon>
    </lineage>
</organism>
<dbReference type="EMBL" id="FCOX02000009">
    <property type="protein sequence ID" value="SAK66199.1"/>
    <property type="molecule type" value="Genomic_DNA"/>
</dbReference>
<reference evidence="1" key="1">
    <citation type="submission" date="2016-01" db="EMBL/GenBank/DDBJ databases">
        <authorList>
            <person name="Peeters C."/>
        </authorList>
    </citation>
    <scope>NUCLEOTIDE SEQUENCE</scope>
    <source>
        <strain evidence="1">LMG 29321</strain>
    </source>
</reference>
<accession>A0A158B859</accession>
<dbReference type="RefSeq" id="WP_062604727.1">
    <property type="nucleotide sequence ID" value="NZ_FCOX02000009.1"/>
</dbReference>
<name>A0A158B859_9BURK</name>
<keyword evidence="2" id="KW-1185">Reference proteome</keyword>
<sequence>MDDLDLYIAFVAPPLPALEPEEVPDGAFYKVLTMYKAVTKLPDERPEGLNTRVVKVTPGLYAHVMNALTLQLGTIGATAREHVLADARKAFLCLTSDQFAKLVPPYVEALWRKRLELAMQLNDLKDELRVVGPLASPFWDEEPPIDTSSAGNESTPAVCVAGNYAAQEPGELGAD</sequence>
<dbReference type="AlphaFoldDB" id="A0A158B859"/>
<protein>
    <submittedName>
        <fullName evidence="1">Uncharacterized protein</fullName>
    </submittedName>
</protein>